<keyword evidence="4" id="KW-0997">Cell inner membrane</keyword>
<feature type="transmembrane region" description="Helical" evidence="8">
    <location>
        <begin position="321"/>
        <end position="342"/>
    </location>
</feature>
<dbReference type="AlphaFoldDB" id="A0A3N7HWC5"/>
<feature type="transmembrane region" description="Helical" evidence="8">
    <location>
        <begin position="174"/>
        <end position="197"/>
    </location>
</feature>
<evidence type="ECO:0000256" key="1">
    <source>
        <dbReference type="ARBA" id="ARBA00004429"/>
    </source>
</evidence>
<evidence type="ECO:0000259" key="9">
    <source>
        <dbReference type="Pfam" id="PF00482"/>
    </source>
</evidence>
<reference evidence="10 11" key="1">
    <citation type="submission" date="2018-08" db="EMBL/GenBank/DDBJ databases">
        <authorList>
            <person name="Khan S.A."/>
            <person name="Jeon C.O."/>
            <person name="Chun B.H."/>
            <person name="Jeong S.E."/>
        </authorList>
    </citation>
    <scope>NUCLEOTIDE SEQUENCE [LARGE SCALE GENOMIC DNA]</scope>
    <source>
        <strain evidence="10 11">S-16</strain>
    </source>
</reference>
<evidence type="ECO:0000256" key="3">
    <source>
        <dbReference type="ARBA" id="ARBA00022475"/>
    </source>
</evidence>
<dbReference type="Pfam" id="PF00482">
    <property type="entry name" value="T2SSF"/>
    <property type="match status" value="2"/>
</dbReference>
<keyword evidence="11" id="KW-1185">Reference proteome</keyword>
<keyword evidence="3" id="KW-1003">Cell membrane</keyword>
<protein>
    <submittedName>
        <fullName evidence="10">Type II secretion system F family protein</fullName>
    </submittedName>
</protein>
<reference evidence="10 11" key="2">
    <citation type="submission" date="2018-12" db="EMBL/GenBank/DDBJ databases">
        <title>Rhizobacter gummiphilus sp. nov., a rubber-degrading bacterium isolated from the soil of a botanical garden in Japan.</title>
        <authorList>
            <person name="Shunsuke S.S."/>
        </authorList>
    </citation>
    <scope>NUCLEOTIDE SEQUENCE [LARGE SCALE GENOMIC DNA]</scope>
    <source>
        <strain evidence="10 11">S-16</strain>
    </source>
</reference>
<dbReference type="InterPro" id="IPR042094">
    <property type="entry name" value="T2SS_GspF_sf"/>
</dbReference>
<dbReference type="PANTHER" id="PTHR30012">
    <property type="entry name" value="GENERAL SECRETION PATHWAY PROTEIN"/>
    <property type="match status" value="1"/>
</dbReference>
<dbReference type="InterPro" id="IPR003004">
    <property type="entry name" value="GspF/PilC"/>
</dbReference>
<dbReference type="Proteomes" id="UP000267464">
    <property type="component" value="Unassembled WGS sequence"/>
</dbReference>
<dbReference type="GO" id="GO:0015628">
    <property type="term" value="P:protein secretion by the type II secretion system"/>
    <property type="evidence" value="ECO:0007669"/>
    <property type="project" value="TreeGrafter"/>
</dbReference>
<evidence type="ECO:0000313" key="10">
    <source>
        <dbReference type="EMBL" id="RQP25311.1"/>
    </source>
</evidence>
<dbReference type="InterPro" id="IPR018076">
    <property type="entry name" value="T2SS_GspF_dom"/>
</dbReference>
<gene>
    <name evidence="10" type="ORF">DZC73_10815</name>
</gene>
<feature type="domain" description="Type II secretion system protein GspF" evidence="9">
    <location>
        <begin position="73"/>
        <end position="195"/>
    </location>
</feature>
<dbReference type="GO" id="GO:0005886">
    <property type="term" value="C:plasma membrane"/>
    <property type="evidence" value="ECO:0007669"/>
    <property type="project" value="UniProtKB-SubCell"/>
</dbReference>
<evidence type="ECO:0000313" key="11">
    <source>
        <dbReference type="Proteomes" id="UP000267464"/>
    </source>
</evidence>
<dbReference type="OrthoDB" id="9805682at2"/>
<dbReference type="Gene3D" id="1.20.81.30">
    <property type="entry name" value="Type II secretion system (T2SS), domain F"/>
    <property type="match status" value="2"/>
</dbReference>
<dbReference type="PANTHER" id="PTHR30012:SF4">
    <property type="entry name" value="MSHA BIOGENESIS PROTEIN MSHG"/>
    <property type="match status" value="1"/>
</dbReference>
<comment type="caution">
    <text evidence="10">The sequence shown here is derived from an EMBL/GenBank/DDBJ whole genome shotgun (WGS) entry which is preliminary data.</text>
</comment>
<keyword evidence="7 8" id="KW-0472">Membrane</keyword>
<organism evidence="10 11">
    <name type="scientific">Piscinibacter terrae</name>
    <dbReference type="NCBI Taxonomy" id="2496871"/>
    <lineage>
        <taxon>Bacteria</taxon>
        <taxon>Pseudomonadati</taxon>
        <taxon>Pseudomonadota</taxon>
        <taxon>Betaproteobacteria</taxon>
        <taxon>Burkholderiales</taxon>
        <taxon>Sphaerotilaceae</taxon>
        <taxon>Piscinibacter</taxon>
    </lineage>
</organism>
<dbReference type="FunFam" id="1.20.81.30:FF:000001">
    <property type="entry name" value="Type II secretion system protein F"/>
    <property type="match status" value="2"/>
</dbReference>
<feature type="domain" description="Type II secretion system protein GspF" evidence="9">
    <location>
        <begin position="275"/>
        <end position="397"/>
    </location>
</feature>
<dbReference type="EMBL" id="QUSW01000002">
    <property type="protein sequence ID" value="RQP25311.1"/>
    <property type="molecule type" value="Genomic_DNA"/>
</dbReference>
<dbReference type="RefSeq" id="WP_124540221.1">
    <property type="nucleotide sequence ID" value="NZ_QUSW01000002.1"/>
</dbReference>
<evidence type="ECO:0000256" key="6">
    <source>
        <dbReference type="ARBA" id="ARBA00022989"/>
    </source>
</evidence>
<dbReference type="PRINTS" id="PR00812">
    <property type="entry name" value="BCTERIALGSPF"/>
</dbReference>
<evidence type="ECO:0000256" key="5">
    <source>
        <dbReference type="ARBA" id="ARBA00022692"/>
    </source>
</evidence>
<proteinExistence type="inferred from homology"/>
<comment type="similarity">
    <text evidence="2">Belongs to the GSP F family.</text>
</comment>
<comment type="subcellular location">
    <subcellularLocation>
        <location evidence="1">Cell inner membrane</location>
        <topology evidence="1">Multi-pass membrane protein</topology>
    </subcellularLocation>
</comment>
<evidence type="ECO:0000256" key="2">
    <source>
        <dbReference type="ARBA" id="ARBA00005745"/>
    </source>
</evidence>
<keyword evidence="5 8" id="KW-0812">Transmembrane</keyword>
<evidence type="ECO:0000256" key="7">
    <source>
        <dbReference type="ARBA" id="ARBA00023136"/>
    </source>
</evidence>
<sequence length="408" mass="44611">MPSFAYTARDSRGQLMEGVLEGASAAAIADQLMGGGMTPLKINASADVVEVVAAPKFSLSRGAKVQHEDLLMFSRQLHSLLKAGIPITRALAGLQESATEAMRRVIKSVRESLESGIELSTSMARQAGVFNHFYVAMIRVGELTGRLDEVFLRLFHHLEFEKTMRDQVKTALRYPSFVIIVMAAAIAVINLFVIPAFQKVFDGFGAELPFMTRILVGFSRFTVAAWPYLLAGVFGAVFAFRAWTKTPEGRYLWDRTKLRLPIAGKIAQKATLARFARSFALALKSGVPVVQAMNVVAATVENAYFARAIDKMREGVERGDSVLRTAAASGIFTPVVLQMIAVGEESGALDEMLTEVADFYQQDVEYELKTLSAQIEPILIVFLGVLVLILALGVFLPVWDLGKAALKK</sequence>
<feature type="transmembrane region" description="Helical" evidence="8">
    <location>
        <begin position="217"/>
        <end position="240"/>
    </location>
</feature>
<accession>A0A3N7HWC5</accession>
<evidence type="ECO:0000256" key="8">
    <source>
        <dbReference type="SAM" id="Phobius"/>
    </source>
</evidence>
<evidence type="ECO:0000256" key="4">
    <source>
        <dbReference type="ARBA" id="ARBA00022519"/>
    </source>
</evidence>
<keyword evidence="6 8" id="KW-1133">Transmembrane helix</keyword>
<name>A0A3N7HWC5_9BURK</name>
<feature type="transmembrane region" description="Helical" evidence="8">
    <location>
        <begin position="378"/>
        <end position="399"/>
    </location>
</feature>